<evidence type="ECO:0000313" key="2">
    <source>
        <dbReference type="Proteomes" id="UP000004382"/>
    </source>
</evidence>
<sequence>MGKLNFARTVPSAKQVVPTSRISPEAGGTRRALKHSVNHVVLSLA</sequence>
<organism evidence="1 2">
    <name type="scientific">Methylorubrum extorquens DSM 13060</name>
    <dbReference type="NCBI Taxonomy" id="882800"/>
    <lineage>
        <taxon>Bacteria</taxon>
        <taxon>Pseudomonadati</taxon>
        <taxon>Pseudomonadota</taxon>
        <taxon>Alphaproteobacteria</taxon>
        <taxon>Hyphomicrobiales</taxon>
        <taxon>Methylobacteriaceae</taxon>
        <taxon>Methylorubrum</taxon>
    </lineage>
</organism>
<reference evidence="1 2" key="1">
    <citation type="submission" date="2011-09" db="EMBL/GenBank/DDBJ databases">
        <title>The draft genome of Methylobacterium extorquens DSM 13060.</title>
        <authorList>
            <consortium name="US DOE Joint Genome Institute (JGI-PGF)"/>
            <person name="Lucas S."/>
            <person name="Han J."/>
            <person name="Lapidus A."/>
            <person name="Cheng J.-F."/>
            <person name="Goodwin L."/>
            <person name="Pitluck S."/>
            <person name="Peters L."/>
            <person name="Land M.L."/>
            <person name="Hauser L."/>
            <person name="Koskimaki J."/>
            <person name="Halonen O."/>
            <person name="Pirttila A."/>
            <person name="Frank C."/>
            <person name="Woyke T.J."/>
        </authorList>
    </citation>
    <scope>NUCLEOTIDE SEQUENCE [LARGE SCALE GENOMIC DNA]</scope>
    <source>
        <strain evidence="1 2">DSM 13060</strain>
    </source>
</reference>
<dbReference type="EMBL" id="AGJK01000321">
    <property type="protein sequence ID" value="EHP84703.1"/>
    <property type="molecule type" value="Genomic_DNA"/>
</dbReference>
<evidence type="ECO:0000313" key="1">
    <source>
        <dbReference type="EMBL" id="EHP84703.1"/>
    </source>
</evidence>
<protein>
    <submittedName>
        <fullName evidence="1">Uncharacterized protein</fullName>
    </submittedName>
</protein>
<proteinExistence type="predicted"/>
<comment type="caution">
    <text evidence="1">The sequence shown here is derived from an EMBL/GenBank/DDBJ whole genome shotgun (WGS) entry which is preliminary data.</text>
</comment>
<dbReference type="Proteomes" id="UP000004382">
    <property type="component" value="Unassembled WGS sequence"/>
</dbReference>
<accession>H1KTD5</accession>
<gene>
    <name evidence="1" type="ORF">MetexDRAFT_5898</name>
</gene>
<name>H1KTD5_METEX</name>
<dbReference type="AlphaFoldDB" id="H1KTD5"/>